<protein>
    <submittedName>
        <fullName evidence="2">Uncharacterized protein</fullName>
    </submittedName>
</protein>
<sequence length="74" mass="7569">MITAKVPPLWPPPSPAADDAGAPAAGVPPSLFEQPLSTSAPSAAAVINRVTRIMETSRAVPWDGSAAFQVCNLT</sequence>
<dbReference type="Proteomes" id="UP001500888">
    <property type="component" value="Unassembled WGS sequence"/>
</dbReference>
<evidence type="ECO:0000313" key="3">
    <source>
        <dbReference type="Proteomes" id="UP001500888"/>
    </source>
</evidence>
<gene>
    <name evidence="2" type="ORF">GCM10022226_81180</name>
</gene>
<evidence type="ECO:0000313" key="2">
    <source>
        <dbReference type="EMBL" id="GAA3845616.1"/>
    </source>
</evidence>
<proteinExistence type="predicted"/>
<feature type="region of interest" description="Disordered" evidence="1">
    <location>
        <begin position="1"/>
        <end position="36"/>
    </location>
</feature>
<feature type="compositionally biased region" description="Low complexity" evidence="1">
    <location>
        <begin position="16"/>
        <end position="31"/>
    </location>
</feature>
<comment type="caution">
    <text evidence="2">The sequence shown here is derived from an EMBL/GenBank/DDBJ whole genome shotgun (WGS) entry which is preliminary data.</text>
</comment>
<organism evidence="2 3">
    <name type="scientific">Sphaerisporangium flaviroseum</name>
    <dbReference type="NCBI Taxonomy" id="509199"/>
    <lineage>
        <taxon>Bacteria</taxon>
        <taxon>Bacillati</taxon>
        <taxon>Actinomycetota</taxon>
        <taxon>Actinomycetes</taxon>
        <taxon>Streptosporangiales</taxon>
        <taxon>Streptosporangiaceae</taxon>
        <taxon>Sphaerisporangium</taxon>
    </lineage>
</organism>
<accession>A0ABP7JI81</accession>
<dbReference type="EMBL" id="BAAAZR010000063">
    <property type="protein sequence ID" value="GAA3845616.1"/>
    <property type="molecule type" value="Genomic_DNA"/>
</dbReference>
<reference evidence="3" key="1">
    <citation type="journal article" date="2019" name="Int. J. Syst. Evol. Microbiol.">
        <title>The Global Catalogue of Microorganisms (GCM) 10K type strain sequencing project: providing services to taxonomists for standard genome sequencing and annotation.</title>
        <authorList>
            <consortium name="The Broad Institute Genomics Platform"/>
            <consortium name="The Broad Institute Genome Sequencing Center for Infectious Disease"/>
            <person name="Wu L."/>
            <person name="Ma J."/>
        </authorList>
    </citation>
    <scope>NUCLEOTIDE SEQUENCE [LARGE SCALE GENOMIC DNA]</scope>
    <source>
        <strain evidence="3">JCM 16908</strain>
    </source>
</reference>
<keyword evidence="3" id="KW-1185">Reference proteome</keyword>
<name>A0ABP7JI81_9ACTN</name>
<evidence type="ECO:0000256" key="1">
    <source>
        <dbReference type="SAM" id="MobiDB-lite"/>
    </source>
</evidence>